<comment type="caution">
    <text evidence="1">The sequence shown here is derived from an EMBL/GenBank/DDBJ whole genome shotgun (WGS) entry which is preliminary data.</text>
</comment>
<proteinExistence type="predicted"/>
<reference evidence="1 2" key="1">
    <citation type="submission" date="2024-02" db="EMBL/GenBank/DDBJ databases">
        <title>Comparative Genomic Analysis of Flavobacterium Species Causing Columnaris Disease of Freshwater Fish in Thailand: Insights into Virulence and Resistance Mechanisms.</title>
        <authorList>
            <person name="Nguyen D."/>
            <person name="Chokmangmeepisarn P."/>
            <person name="Khianchaikhan K."/>
            <person name="Morishita M."/>
            <person name="Bunnoy A."/>
            <person name="Rodkhum C."/>
        </authorList>
    </citation>
    <scope>NUCLEOTIDE SEQUENCE [LARGE SCALE GENOMIC DNA]</scope>
    <source>
        <strain evidence="1 2">PCBSB2203</strain>
    </source>
</reference>
<sequence length="169" mass="19127">MPILVRRINRAKWEQIINEDDASDSSADAITNCLKTTNNDLSVWKIENIEQLENAILALITGGQQTKLSTLHYVLINEDVLLANGLNIAETEGDTRIESLKNNHRDITNLTYTRLGIVKNLVIDCLAEDPNRETFFTRAKLKELLKKAIDNGIVKKSDLNEELIQNEKL</sequence>
<dbReference type="RefSeq" id="WP_063743102.1">
    <property type="nucleotide sequence ID" value="NZ_CP015107.1"/>
</dbReference>
<dbReference type="EMBL" id="JAZHOJ010000013">
    <property type="protein sequence ID" value="MFK7003693.1"/>
    <property type="molecule type" value="Genomic_DNA"/>
</dbReference>
<name>A0ABW8PH83_9FLAO</name>
<accession>A0ABW8PH83</accession>
<evidence type="ECO:0000313" key="2">
    <source>
        <dbReference type="Proteomes" id="UP001621713"/>
    </source>
</evidence>
<organism evidence="1 2">
    <name type="scientific">Flavobacterium covae</name>
    <dbReference type="NCBI Taxonomy" id="2906076"/>
    <lineage>
        <taxon>Bacteria</taxon>
        <taxon>Pseudomonadati</taxon>
        <taxon>Bacteroidota</taxon>
        <taxon>Flavobacteriia</taxon>
        <taxon>Flavobacteriales</taxon>
        <taxon>Flavobacteriaceae</taxon>
        <taxon>Flavobacterium</taxon>
    </lineage>
</organism>
<evidence type="ECO:0000313" key="1">
    <source>
        <dbReference type="EMBL" id="MFK7003693.1"/>
    </source>
</evidence>
<dbReference type="Proteomes" id="UP001621713">
    <property type="component" value="Unassembled WGS sequence"/>
</dbReference>
<protein>
    <submittedName>
        <fullName evidence="1">Uncharacterized protein</fullName>
    </submittedName>
</protein>
<gene>
    <name evidence="1" type="ORF">V3467_07490</name>
</gene>
<keyword evidence="2" id="KW-1185">Reference proteome</keyword>